<keyword evidence="2" id="KW-1185">Reference proteome</keyword>
<reference evidence="1 2" key="2">
    <citation type="journal article" date="2022" name="Mol. Ecol. Resour.">
        <title>The genomes of chicory, endive, great burdock and yacon provide insights into Asteraceae paleo-polyploidization history and plant inulin production.</title>
        <authorList>
            <person name="Fan W."/>
            <person name="Wang S."/>
            <person name="Wang H."/>
            <person name="Wang A."/>
            <person name="Jiang F."/>
            <person name="Liu H."/>
            <person name="Zhao H."/>
            <person name="Xu D."/>
            <person name="Zhang Y."/>
        </authorList>
    </citation>
    <scope>NUCLEOTIDE SEQUENCE [LARGE SCALE GENOMIC DNA]</scope>
    <source>
        <strain evidence="2">cv. Niubang</strain>
    </source>
</reference>
<dbReference type="Proteomes" id="UP001055879">
    <property type="component" value="Linkage Group LG02"/>
</dbReference>
<evidence type="ECO:0000313" key="1">
    <source>
        <dbReference type="EMBL" id="KAI3759283.1"/>
    </source>
</evidence>
<name>A0ACB9EKZ2_ARCLA</name>
<proteinExistence type="predicted"/>
<organism evidence="1 2">
    <name type="scientific">Arctium lappa</name>
    <name type="common">Greater burdock</name>
    <name type="synonym">Lappa major</name>
    <dbReference type="NCBI Taxonomy" id="4217"/>
    <lineage>
        <taxon>Eukaryota</taxon>
        <taxon>Viridiplantae</taxon>
        <taxon>Streptophyta</taxon>
        <taxon>Embryophyta</taxon>
        <taxon>Tracheophyta</taxon>
        <taxon>Spermatophyta</taxon>
        <taxon>Magnoliopsida</taxon>
        <taxon>eudicotyledons</taxon>
        <taxon>Gunneridae</taxon>
        <taxon>Pentapetalae</taxon>
        <taxon>asterids</taxon>
        <taxon>campanulids</taxon>
        <taxon>Asterales</taxon>
        <taxon>Asteraceae</taxon>
        <taxon>Carduoideae</taxon>
        <taxon>Cardueae</taxon>
        <taxon>Arctiinae</taxon>
        <taxon>Arctium</taxon>
    </lineage>
</organism>
<sequence length="67" mass="7747">MTIGYLLANNYKLSLLVVSKVEHWLLITEFLHPKGLLRVRIKRGVNLAIRDINTSDPYIVIRMGKQN</sequence>
<protein>
    <submittedName>
        <fullName evidence="1">Uncharacterized protein</fullName>
    </submittedName>
</protein>
<evidence type="ECO:0000313" key="2">
    <source>
        <dbReference type="Proteomes" id="UP001055879"/>
    </source>
</evidence>
<reference evidence="2" key="1">
    <citation type="journal article" date="2022" name="Mol. Ecol. Resour.">
        <title>The genomes of chicory, endive, great burdock and yacon provide insights into Asteraceae palaeo-polyploidization history and plant inulin production.</title>
        <authorList>
            <person name="Fan W."/>
            <person name="Wang S."/>
            <person name="Wang H."/>
            <person name="Wang A."/>
            <person name="Jiang F."/>
            <person name="Liu H."/>
            <person name="Zhao H."/>
            <person name="Xu D."/>
            <person name="Zhang Y."/>
        </authorList>
    </citation>
    <scope>NUCLEOTIDE SEQUENCE [LARGE SCALE GENOMIC DNA]</scope>
    <source>
        <strain evidence="2">cv. Niubang</strain>
    </source>
</reference>
<comment type="caution">
    <text evidence="1">The sequence shown here is derived from an EMBL/GenBank/DDBJ whole genome shotgun (WGS) entry which is preliminary data.</text>
</comment>
<gene>
    <name evidence="1" type="ORF">L6452_06981</name>
</gene>
<accession>A0ACB9EKZ2</accession>
<dbReference type="EMBL" id="CM042048">
    <property type="protein sequence ID" value="KAI3759283.1"/>
    <property type="molecule type" value="Genomic_DNA"/>
</dbReference>